<dbReference type="OrthoDB" id="5970631at2759"/>
<evidence type="ECO:0000313" key="5">
    <source>
        <dbReference type="EMBL" id="CBJ31920.1"/>
    </source>
</evidence>
<dbReference type="InterPro" id="IPR006594">
    <property type="entry name" value="LisH"/>
</dbReference>
<comment type="subcellular location">
    <subcellularLocation>
        <location evidence="1">Cytoplasm</location>
        <location evidence="1">Cytoskeleton</location>
    </subcellularLocation>
</comment>
<organism evidence="5 6">
    <name type="scientific">Ectocarpus siliculosus</name>
    <name type="common">Brown alga</name>
    <name type="synonym">Conferva siliculosa</name>
    <dbReference type="NCBI Taxonomy" id="2880"/>
    <lineage>
        <taxon>Eukaryota</taxon>
        <taxon>Sar</taxon>
        <taxon>Stramenopiles</taxon>
        <taxon>Ochrophyta</taxon>
        <taxon>PX clade</taxon>
        <taxon>Phaeophyceae</taxon>
        <taxon>Ectocarpales</taxon>
        <taxon>Ectocarpaceae</taxon>
        <taxon>Ectocarpus</taxon>
    </lineage>
</organism>
<proteinExistence type="predicted"/>
<dbReference type="Proteomes" id="UP000002630">
    <property type="component" value="Unassembled WGS sequence"/>
</dbReference>
<dbReference type="PROSITE" id="PS50896">
    <property type="entry name" value="LISH"/>
    <property type="match status" value="1"/>
</dbReference>
<dbReference type="InParanoid" id="D7FVJ9"/>
<keyword evidence="5" id="KW-0675">Receptor</keyword>
<dbReference type="GO" id="GO:0015630">
    <property type="term" value="C:microtubule cytoskeleton"/>
    <property type="evidence" value="ECO:0007669"/>
    <property type="project" value="UniProtKB-ARBA"/>
</dbReference>
<dbReference type="STRING" id="2880.D7FVJ9"/>
<sequence length="204" mass="22101">MASNTEQQRSQGEPLEGGDGTIDDLKQALVENLEHRGVLGKLRAKVRAEVFHTLEGPQERVLPTPLSNDNLLINELVRDYLSYNGYANALGVFMAESGQPIERSLDRGFIRDELGLSERLDSIDRGGARPLPLLYGITHALKRRRKEASVNNGDYAECEEEEEEEGGGGHPDVGGRNNIDWADPAPVLFTKHNGSTGGGGGGIA</sequence>
<name>D7FVJ9_ECTSI</name>
<gene>
    <name evidence="5" type="ORF">Esi_0294_0016</name>
</gene>
<dbReference type="PANTHER" id="PTHR15431">
    <property type="entry name" value="FGFR1 ONCOGENE PARTNER/LISH DOMAIN-CONTAINING PROTEIN"/>
    <property type="match status" value="1"/>
</dbReference>
<dbReference type="Gene3D" id="1.20.960.40">
    <property type="match status" value="1"/>
</dbReference>
<dbReference type="eggNOG" id="ENOG502S0C1">
    <property type="taxonomic scope" value="Eukaryota"/>
</dbReference>
<feature type="compositionally biased region" description="Acidic residues" evidence="4">
    <location>
        <begin position="156"/>
        <end position="166"/>
    </location>
</feature>
<keyword evidence="3" id="KW-0206">Cytoskeleton</keyword>
<dbReference type="AlphaFoldDB" id="D7FVJ9"/>
<keyword evidence="6" id="KW-1185">Reference proteome</keyword>
<feature type="compositionally biased region" description="Polar residues" evidence="4">
    <location>
        <begin position="1"/>
        <end position="11"/>
    </location>
</feature>
<evidence type="ECO:0000256" key="4">
    <source>
        <dbReference type="SAM" id="MobiDB-lite"/>
    </source>
</evidence>
<feature type="compositionally biased region" description="Gly residues" evidence="4">
    <location>
        <begin position="195"/>
        <end position="204"/>
    </location>
</feature>
<evidence type="ECO:0000256" key="1">
    <source>
        <dbReference type="ARBA" id="ARBA00004245"/>
    </source>
</evidence>
<keyword evidence="2" id="KW-0963">Cytoplasm</keyword>
<reference evidence="5 6" key="1">
    <citation type="journal article" date="2010" name="Nature">
        <title>The Ectocarpus genome and the independent evolution of multicellularity in brown algae.</title>
        <authorList>
            <person name="Cock J.M."/>
            <person name="Sterck L."/>
            <person name="Rouze P."/>
            <person name="Scornet D."/>
            <person name="Allen A.E."/>
            <person name="Amoutzias G."/>
            <person name="Anthouard V."/>
            <person name="Artiguenave F."/>
            <person name="Aury J.M."/>
            <person name="Badger J.H."/>
            <person name="Beszteri B."/>
            <person name="Billiau K."/>
            <person name="Bonnet E."/>
            <person name="Bothwell J.H."/>
            <person name="Bowler C."/>
            <person name="Boyen C."/>
            <person name="Brownlee C."/>
            <person name="Carrano C.J."/>
            <person name="Charrier B."/>
            <person name="Cho G.Y."/>
            <person name="Coelho S.M."/>
            <person name="Collen J."/>
            <person name="Corre E."/>
            <person name="Da Silva C."/>
            <person name="Delage L."/>
            <person name="Delaroque N."/>
            <person name="Dittami S.M."/>
            <person name="Doulbeau S."/>
            <person name="Elias M."/>
            <person name="Farnham G."/>
            <person name="Gachon C.M."/>
            <person name="Gschloessl B."/>
            <person name="Heesch S."/>
            <person name="Jabbari K."/>
            <person name="Jubin C."/>
            <person name="Kawai H."/>
            <person name="Kimura K."/>
            <person name="Kloareg B."/>
            <person name="Kupper F.C."/>
            <person name="Lang D."/>
            <person name="Le Bail A."/>
            <person name="Leblanc C."/>
            <person name="Lerouge P."/>
            <person name="Lohr M."/>
            <person name="Lopez P.J."/>
            <person name="Martens C."/>
            <person name="Maumus F."/>
            <person name="Michel G."/>
            <person name="Miranda-Saavedra D."/>
            <person name="Morales J."/>
            <person name="Moreau H."/>
            <person name="Motomura T."/>
            <person name="Nagasato C."/>
            <person name="Napoli C.A."/>
            <person name="Nelson D.R."/>
            <person name="Nyvall-Collen P."/>
            <person name="Peters A.F."/>
            <person name="Pommier C."/>
            <person name="Potin P."/>
            <person name="Poulain J."/>
            <person name="Quesneville H."/>
            <person name="Read B."/>
            <person name="Rensing S.A."/>
            <person name="Ritter A."/>
            <person name="Rousvoal S."/>
            <person name="Samanta M."/>
            <person name="Samson G."/>
            <person name="Schroeder D.C."/>
            <person name="Segurens B."/>
            <person name="Strittmatter M."/>
            <person name="Tonon T."/>
            <person name="Tregear J.W."/>
            <person name="Valentin K."/>
            <person name="von Dassow P."/>
            <person name="Yamagishi T."/>
            <person name="Van de Peer Y."/>
            <person name="Wincker P."/>
        </authorList>
    </citation>
    <scope>NUCLEOTIDE SEQUENCE [LARGE SCALE GENOMIC DNA]</scope>
    <source>
        <strain evidence="6">Ec32 / CCAP1310/4</strain>
    </source>
</reference>
<evidence type="ECO:0000256" key="3">
    <source>
        <dbReference type="ARBA" id="ARBA00023212"/>
    </source>
</evidence>
<feature type="region of interest" description="Disordered" evidence="4">
    <location>
        <begin position="1"/>
        <end position="21"/>
    </location>
</feature>
<dbReference type="EMBL" id="FN649760">
    <property type="protein sequence ID" value="CBJ31920.1"/>
    <property type="molecule type" value="Genomic_DNA"/>
</dbReference>
<evidence type="ECO:0000256" key="2">
    <source>
        <dbReference type="ARBA" id="ARBA00022490"/>
    </source>
</evidence>
<feature type="region of interest" description="Disordered" evidence="4">
    <location>
        <begin position="148"/>
        <end position="204"/>
    </location>
</feature>
<protein>
    <submittedName>
        <fullName evidence="5">Similar to chemokine (C-C motif) receptor 6a</fullName>
    </submittedName>
</protein>
<evidence type="ECO:0000313" key="6">
    <source>
        <dbReference type="Proteomes" id="UP000002630"/>
    </source>
</evidence>
<accession>D7FVJ9</accession>
<dbReference type="PANTHER" id="PTHR15431:SF4">
    <property type="entry name" value="PROTEIN TONNEAU 1B"/>
    <property type="match status" value="1"/>
</dbReference>